<name>I3ZFR8_TERRK</name>
<evidence type="ECO:0000256" key="2">
    <source>
        <dbReference type="ARBA" id="ARBA00022692"/>
    </source>
</evidence>
<feature type="transmembrane region" description="Helical" evidence="5">
    <location>
        <begin position="148"/>
        <end position="165"/>
    </location>
</feature>
<dbReference type="GO" id="GO:0009403">
    <property type="term" value="P:toxin biosynthetic process"/>
    <property type="evidence" value="ECO:0007669"/>
    <property type="project" value="InterPro"/>
</dbReference>
<evidence type="ECO:0000256" key="1">
    <source>
        <dbReference type="ARBA" id="ARBA00004141"/>
    </source>
</evidence>
<dbReference type="EMBL" id="CP003379">
    <property type="protein sequence ID" value="AFL88086.1"/>
    <property type="molecule type" value="Genomic_DNA"/>
</dbReference>
<protein>
    <submittedName>
        <fullName evidence="6">Putative membrane protein, required for colicin V production</fullName>
    </submittedName>
</protein>
<dbReference type="InterPro" id="IPR052719">
    <property type="entry name" value="CvpA-like"/>
</dbReference>
<feature type="transmembrane region" description="Helical" evidence="5">
    <location>
        <begin position="42"/>
        <end position="60"/>
    </location>
</feature>
<keyword evidence="3 5" id="KW-1133">Transmembrane helix</keyword>
<evidence type="ECO:0000256" key="5">
    <source>
        <dbReference type="SAM" id="Phobius"/>
    </source>
</evidence>
<sequence>MNNTLHGVTIGLNGMNPLDWTIALVLAISVVTAFMRGLIRSVVSLAGLLAGILAACWYAPKGAAYLARWVTPFAFAEIVAFVLILAGVYVLAALLGRVLSGAAGAVGLGFLDRLGGACFGFVRGVLLLASLVLPFGPFLHDFRAAKDSVLLPYLLPAAHGISFVVPRDFGKRLPASDWWNHARSAAGELAPIGKRTTPSD</sequence>
<dbReference type="RefSeq" id="WP_014785655.1">
    <property type="nucleotide sequence ID" value="NC_018014.1"/>
</dbReference>
<dbReference type="Proteomes" id="UP000006056">
    <property type="component" value="Chromosome"/>
</dbReference>
<keyword evidence="2 5" id="KW-0812">Transmembrane</keyword>
<proteinExistence type="predicted"/>
<dbReference type="InterPro" id="IPR003825">
    <property type="entry name" value="Colicin-V_CvpA"/>
</dbReference>
<keyword evidence="7" id="KW-1185">Reference proteome</keyword>
<feature type="transmembrane region" description="Helical" evidence="5">
    <location>
        <begin position="20"/>
        <end position="35"/>
    </location>
</feature>
<evidence type="ECO:0000256" key="4">
    <source>
        <dbReference type="ARBA" id="ARBA00023136"/>
    </source>
</evidence>
<evidence type="ECO:0000313" key="7">
    <source>
        <dbReference type="Proteomes" id="UP000006056"/>
    </source>
</evidence>
<dbReference type="Pfam" id="PF02674">
    <property type="entry name" value="Colicin_V"/>
    <property type="match status" value="1"/>
</dbReference>
<reference evidence="6 7" key="1">
    <citation type="submission" date="2012-06" db="EMBL/GenBank/DDBJ databases">
        <title>Complete genome of Terriglobus roseus DSM 18391.</title>
        <authorList>
            <consortium name="US DOE Joint Genome Institute (JGI-PGF)"/>
            <person name="Lucas S."/>
            <person name="Copeland A."/>
            <person name="Lapidus A."/>
            <person name="Glavina del Rio T."/>
            <person name="Dalin E."/>
            <person name="Tice H."/>
            <person name="Bruce D."/>
            <person name="Goodwin L."/>
            <person name="Pitluck S."/>
            <person name="Peters L."/>
            <person name="Mikhailova N."/>
            <person name="Munk A.C.C."/>
            <person name="Kyrpides N."/>
            <person name="Mavromatis K."/>
            <person name="Ivanova N."/>
            <person name="Brettin T."/>
            <person name="Detter J.C."/>
            <person name="Han C."/>
            <person name="Larimer F."/>
            <person name="Land M."/>
            <person name="Hauser L."/>
            <person name="Markowitz V."/>
            <person name="Cheng J.-F."/>
            <person name="Hugenholtz P."/>
            <person name="Woyke T."/>
            <person name="Wu D."/>
            <person name="Brambilla E."/>
            <person name="Klenk H.-P."/>
            <person name="Eisen J.A."/>
        </authorList>
    </citation>
    <scope>NUCLEOTIDE SEQUENCE [LARGE SCALE GENOMIC DNA]</scope>
    <source>
        <strain evidence="7">DSM 18391 / NRRL B-41598 / KBS 63</strain>
    </source>
</reference>
<dbReference type="GO" id="GO:0016020">
    <property type="term" value="C:membrane"/>
    <property type="evidence" value="ECO:0007669"/>
    <property type="project" value="UniProtKB-SubCell"/>
</dbReference>
<dbReference type="KEGG" id="trs:Terro_1793"/>
<dbReference type="AlphaFoldDB" id="I3ZFR8"/>
<feature type="transmembrane region" description="Helical" evidence="5">
    <location>
        <begin position="72"/>
        <end position="95"/>
    </location>
</feature>
<dbReference type="OrthoDB" id="117314at2"/>
<dbReference type="PANTHER" id="PTHR36926:SF1">
    <property type="entry name" value="COLICIN V PRODUCTION PROTEIN"/>
    <property type="match status" value="1"/>
</dbReference>
<dbReference type="STRING" id="926566.Terro_1793"/>
<dbReference type="eggNOG" id="COG1286">
    <property type="taxonomic scope" value="Bacteria"/>
</dbReference>
<comment type="subcellular location">
    <subcellularLocation>
        <location evidence="1">Membrane</location>
        <topology evidence="1">Multi-pass membrane protein</topology>
    </subcellularLocation>
</comment>
<dbReference type="PANTHER" id="PTHR36926">
    <property type="entry name" value="COLICIN V PRODUCTION PROTEIN"/>
    <property type="match status" value="1"/>
</dbReference>
<feature type="transmembrane region" description="Helical" evidence="5">
    <location>
        <begin position="116"/>
        <end position="136"/>
    </location>
</feature>
<evidence type="ECO:0000313" key="6">
    <source>
        <dbReference type="EMBL" id="AFL88086.1"/>
    </source>
</evidence>
<gene>
    <name evidence="6" type="ordered locus">Terro_1793</name>
</gene>
<evidence type="ECO:0000256" key="3">
    <source>
        <dbReference type="ARBA" id="ARBA00022989"/>
    </source>
</evidence>
<dbReference type="HOGENOM" id="CLU_092720_4_1_0"/>
<keyword evidence="4 5" id="KW-0472">Membrane</keyword>
<accession>I3ZFR8</accession>
<organism evidence="6 7">
    <name type="scientific">Terriglobus roseus (strain DSM 18391 / NRRL B-41598 / KBS 63)</name>
    <dbReference type="NCBI Taxonomy" id="926566"/>
    <lineage>
        <taxon>Bacteria</taxon>
        <taxon>Pseudomonadati</taxon>
        <taxon>Acidobacteriota</taxon>
        <taxon>Terriglobia</taxon>
        <taxon>Terriglobales</taxon>
        <taxon>Acidobacteriaceae</taxon>
        <taxon>Terriglobus</taxon>
    </lineage>
</organism>